<dbReference type="Pfam" id="PF00789">
    <property type="entry name" value="UBX"/>
    <property type="match status" value="1"/>
</dbReference>
<dbReference type="GO" id="GO:0061025">
    <property type="term" value="P:membrane fusion"/>
    <property type="evidence" value="ECO:0007669"/>
    <property type="project" value="TreeGrafter"/>
</dbReference>
<dbReference type="CDD" id="cd20069">
    <property type="entry name" value="5TM_Oxa1-like"/>
    <property type="match status" value="1"/>
</dbReference>
<dbReference type="GO" id="GO:0000045">
    <property type="term" value="P:autophagosome assembly"/>
    <property type="evidence" value="ECO:0007669"/>
    <property type="project" value="TreeGrafter"/>
</dbReference>
<dbReference type="PANTHER" id="PTHR23333">
    <property type="entry name" value="UBX DOMAIN CONTAINING PROTEIN"/>
    <property type="match status" value="1"/>
</dbReference>
<feature type="transmembrane region" description="Helical" evidence="3">
    <location>
        <begin position="651"/>
        <end position="673"/>
    </location>
</feature>
<proteinExistence type="inferred from homology"/>
<feature type="transmembrane region" description="Helical" evidence="3">
    <location>
        <begin position="738"/>
        <end position="764"/>
    </location>
</feature>
<evidence type="ECO:0000313" key="6">
    <source>
        <dbReference type="EMBL" id="RVX68420.1"/>
    </source>
</evidence>
<dbReference type="Pfam" id="PF08059">
    <property type="entry name" value="SEP"/>
    <property type="match status" value="1"/>
</dbReference>
<dbReference type="GO" id="GO:0031468">
    <property type="term" value="P:nuclear membrane reassembly"/>
    <property type="evidence" value="ECO:0007669"/>
    <property type="project" value="TreeGrafter"/>
</dbReference>
<dbReference type="GO" id="GO:0043130">
    <property type="term" value="F:ubiquitin binding"/>
    <property type="evidence" value="ECO:0007669"/>
    <property type="project" value="TreeGrafter"/>
</dbReference>
<keyword evidence="1 3" id="KW-0812">Transmembrane</keyword>
<dbReference type="GO" id="GO:0016020">
    <property type="term" value="C:membrane"/>
    <property type="evidence" value="ECO:0007669"/>
    <property type="project" value="UniProtKB-SubCell"/>
</dbReference>
<evidence type="ECO:0000256" key="1">
    <source>
        <dbReference type="RuleBase" id="RU003945"/>
    </source>
</evidence>
<feature type="compositionally biased region" description="Basic and acidic residues" evidence="2">
    <location>
        <begin position="151"/>
        <end position="164"/>
    </location>
</feature>
<feature type="domain" description="SEP" evidence="5">
    <location>
        <begin position="209"/>
        <end position="273"/>
    </location>
</feature>
<dbReference type="InterPro" id="IPR012989">
    <property type="entry name" value="SEP_domain"/>
</dbReference>
<evidence type="ECO:0000256" key="3">
    <source>
        <dbReference type="SAM" id="Phobius"/>
    </source>
</evidence>
<name>A0A438MXE1_EXOME</name>
<dbReference type="Gene3D" id="3.30.420.210">
    <property type="entry name" value="SEP domain"/>
    <property type="match status" value="1"/>
</dbReference>
<dbReference type="GO" id="GO:0043161">
    <property type="term" value="P:proteasome-mediated ubiquitin-dependent protein catabolic process"/>
    <property type="evidence" value="ECO:0007669"/>
    <property type="project" value="TreeGrafter"/>
</dbReference>
<feature type="compositionally biased region" description="Low complexity" evidence="2">
    <location>
        <begin position="304"/>
        <end position="326"/>
    </location>
</feature>
<dbReference type="SUPFAM" id="SSF46934">
    <property type="entry name" value="UBA-like"/>
    <property type="match status" value="1"/>
</dbReference>
<dbReference type="InterPro" id="IPR028055">
    <property type="entry name" value="YidC/Oxa/ALB_C"/>
</dbReference>
<feature type="region of interest" description="Disordered" evidence="2">
    <location>
        <begin position="45"/>
        <end position="204"/>
    </location>
</feature>
<feature type="domain" description="UBX" evidence="4">
    <location>
        <begin position="330"/>
        <end position="381"/>
    </location>
</feature>
<dbReference type="PROSITE" id="PS51399">
    <property type="entry name" value="SEP"/>
    <property type="match status" value="1"/>
</dbReference>
<dbReference type="EMBL" id="NAJM01000038">
    <property type="protein sequence ID" value="RVX68420.1"/>
    <property type="molecule type" value="Genomic_DNA"/>
</dbReference>
<dbReference type="VEuPathDB" id="FungiDB:PV10_06771"/>
<sequence length="910" mass="99117">MDNPSLHDTLIDQFTAVVGTSAQEARQWLQDSNWDIDDAVANYYTATRDPDTNDSDYVDDDDSEPAAQPAATSSHSAGRRLGDGPSDSSSSVPVSSAASSSKPKKQPPATKKKFATLGDFGSSADNDQDSDDDEKQDLFAGGEKSGLAVKNPDDLKKRILEKAQRRGPPPKEAPPAKSHFTGAARTLGGDDEPSREIPVAPQTRPRAERVDRVLHFWQDGFSIDDGDLFRFDDRSNTDILNLIRQGRVPLNIMNVQPDQEVDVEIKQHEENYVKPKKKYRPFEGAGQRLGSPTPGMPSIPGAFTSDPTPSTTSAPSNTSSTGPPTTDVDESKPTITLRISLGSGTRLTSRFNTTQTIGDVYDFVRRAEPGGREFVLQTTFPTTEYKDHAVVLGDIADFKRGGAVVQKYAGVRHYSLRTLRSSLSHSHSRPPVTLNSVFAQQSRSLSLFGWGSTSKPDDFAKAHPSSSSAPEAPPALETVRTVKASLGTSDAPDPSIATSAPTPTSTLSHPASENILERLEDKLLTPAGAHSPNAPGGEIDLASIPEGIGYLKDVCGLDFGWGPTATMEWFFEHIHIWGGLSWGMSIVGLAVLFRVLLLPLSLRSVEASAKMQQLKPILDPLRKEMQAAAEQNDKVKVLKIRQDMQAAMKQANFSFSSIFLPMAFQIPFSYGAFRLLREAGHLPVPGFESDSLLWLSNLSTSDPTYALPLIIGGVTFLNLRQSARTAPDSRMMNMLKTILPGFSFVFMCFQPVSTNLFFLVTGLAQSTQLSIFQNAAFRKWYNLPPMPKASDPAKAGTISYGSMNVASGQGMPPNSSTSSSPSSTPSSTASTPSSRPSPSLPAEPSQNRSWIDQRVDKAKESWKQGLIGTSFKESKDKADAKARERKRANWESLRKEEIAAERERRNRDKR</sequence>
<feature type="compositionally biased region" description="Low complexity" evidence="2">
    <location>
        <begin position="489"/>
        <end position="510"/>
    </location>
</feature>
<feature type="region of interest" description="Disordered" evidence="2">
    <location>
        <begin position="486"/>
        <end position="510"/>
    </location>
</feature>
<dbReference type="Gene3D" id="1.10.8.10">
    <property type="entry name" value="DNA helicase RuvA subunit, C-terminal domain"/>
    <property type="match status" value="1"/>
</dbReference>
<organism evidence="6 7">
    <name type="scientific">Exophiala mesophila</name>
    <name type="common">Black yeast-like fungus</name>
    <dbReference type="NCBI Taxonomy" id="212818"/>
    <lineage>
        <taxon>Eukaryota</taxon>
        <taxon>Fungi</taxon>
        <taxon>Dikarya</taxon>
        <taxon>Ascomycota</taxon>
        <taxon>Pezizomycotina</taxon>
        <taxon>Eurotiomycetes</taxon>
        <taxon>Chaetothyriomycetidae</taxon>
        <taxon>Chaetothyriales</taxon>
        <taxon>Herpotrichiellaceae</taxon>
        <taxon>Exophiala</taxon>
    </lineage>
</organism>
<feature type="compositionally biased region" description="Basic and acidic residues" evidence="2">
    <location>
        <begin position="851"/>
        <end position="862"/>
    </location>
</feature>
<dbReference type="GO" id="GO:0007030">
    <property type="term" value="P:Golgi organization"/>
    <property type="evidence" value="ECO:0007669"/>
    <property type="project" value="TreeGrafter"/>
</dbReference>
<dbReference type="InterPro" id="IPR001012">
    <property type="entry name" value="UBX_dom"/>
</dbReference>
<evidence type="ECO:0008006" key="8">
    <source>
        <dbReference type="Google" id="ProtNLM"/>
    </source>
</evidence>
<dbReference type="CDD" id="cd14348">
    <property type="entry name" value="UBA_p47"/>
    <property type="match status" value="1"/>
</dbReference>
<dbReference type="GO" id="GO:0005634">
    <property type="term" value="C:nucleus"/>
    <property type="evidence" value="ECO:0007669"/>
    <property type="project" value="TreeGrafter"/>
</dbReference>
<dbReference type="SMART" id="SM00553">
    <property type="entry name" value="SEP"/>
    <property type="match status" value="1"/>
</dbReference>
<evidence type="ECO:0000259" key="4">
    <source>
        <dbReference type="PROSITE" id="PS50033"/>
    </source>
</evidence>
<gene>
    <name evidence="6" type="ORF">B0A52_07420</name>
</gene>
<dbReference type="GO" id="GO:0005829">
    <property type="term" value="C:cytosol"/>
    <property type="evidence" value="ECO:0007669"/>
    <property type="project" value="TreeGrafter"/>
</dbReference>
<dbReference type="SUPFAM" id="SSF54236">
    <property type="entry name" value="Ubiquitin-like"/>
    <property type="match status" value="1"/>
</dbReference>
<comment type="caution">
    <text evidence="6">The sequence shown here is derived from an EMBL/GenBank/DDBJ whole genome shotgun (WGS) entry which is preliminary data.</text>
</comment>
<dbReference type="NCBIfam" id="TIGR03592">
    <property type="entry name" value="yidC_oxa1_cterm"/>
    <property type="match status" value="1"/>
</dbReference>
<dbReference type="PROSITE" id="PS50033">
    <property type="entry name" value="UBX"/>
    <property type="match status" value="1"/>
</dbReference>
<reference evidence="6 7" key="1">
    <citation type="submission" date="2017-03" db="EMBL/GenBank/DDBJ databases">
        <title>Genomes of endolithic fungi from Antarctica.</title>
        <authorList>
            <person name="Coleine C."/>
            <person name="Masonjones S."/>
            <person name="Stajich J.E."/>
        </authorList>
    </citation>
    <scope>NUCLEOTIDE SEQUENCE [LARGE SCALE GENOMIC DNA]</scope>
    <source>
        <strain evidence="6 7">CCFEE 6314</strain>
    </source>
</reference>
<dbReference type="SUPFAM" id="SSF102848">
    <property type="entry name" value="NSFL1 (p97 ATPase) cofactor p47, SEP domain"/>
    <property type="match status" value="1"/>
</dbReference>
<protein>
    <recommendedName>
        <fullName evidence="8">UBX domain-containing protein</fullName>
    </recommendedName>
</protein>
<comment type="subcellular location">
    <subcellularLocation>
        <location evidence="1">Membrane</location>
        <topology evidence="1">Multi-pass membrane protein</topology>
    </subcellularLocation>
</comment>
<feature type="compositionally biased region" description="Low complexity" evidence="2">
    <location>
        <begin position="812"/>
        <end position="845"/>
    </location>
</feature>
<feature type="compositionally biased region" description="Acidic residues" evidence="2">
    <location>
        <begin position="126"/>
        <end position="135"/>
    </location>
</feature>
<feature type="region of interest" description="Disordered" evidence="2">
    <location>
        <begin position="800"/>
        <end position="910"/>
    </location>
</feature>
<feature type="compositionally biased region" description="Basic residues" evidence="2">
    <location>
        <begin position="102"/>
        <end position="114"/>
    </location>
</feature>
<evidence type="ECO:0000313" key="7">
    <source>
        <dbReference type="Proteomes" id="UP000288859"/>
    </source>
</evidence>
<dbReference type="AlphaFoldDB" id="A0A438MXE1"/>
<feature type="compositionally biased region" description="Basic and acidic residues" evidence="2">
    <location>
        <begin position="872"/>
        <end position="910"/>
    </location>
</feature>
<dbReference type="OrthoDB" id="25887at2759"/>
<dbReference type="Proteomes" id="UP000288859">
    <property type="component" value="Unassembled WGS sequence"/>
</dbReference>
<accession>A0A438MXE1</accession>
<feature type="compositionally biased region" description="Low complexity" evidence="2">
    <location>
        <begin position="85"/>
        <end position="101"/>
    </location>
</feature>
<feature type="transmembrane region" description="Helical" evidence="3">
    <location>
        <begin position="693"/>
        <end position="717"/>
    </location>
</feature>
<feature type="transmembrane region" description="Helical" evidence="3">
    <location>
        <begin position="580"/>
        <end position="602"/>
    </location>
</feature>
<dbReference type="FunFam" id="3.30.420.210:FF:000002">
    <property type="entry name" value="UBX domain-containing protein 1"/>
    <property type="match status" value="1"/>
</dbReference>
<keyword evidence="3" id="KW-0472">Membrane</keyword>
<keyword evidence="3" id="KW-1133">Transmembrane helix</keyword>
<dbReference type="VEuPathDB" id="FungiDB:PV10_06770"/>
<feature type="compositionally biased region" description="Acidic residues" evidence="2">
    <location>
        <begin position="52"/>
        <end position="64"/>
    </location>
</feature>
<comment type="similarity">
    <text evidence="1">Belongs to the OXA1/ALB3/YidC family.</text>
</comment>
<dbReference type="Pfam" id="PF02096">
    <property type="entry name" value="60KD_IMP"/>
    <property type="match status" value="1"/>
</dbReference>
<dbReference type="Gene3D" id="3.10.20.90">
    <property type="entry name" value="Phosphatidylinositol 3-kinase Catalytic Subunit, Chain A, domain 1"/>
    <property type="match status" value="1"/>
</dbReference>
<dbReference type="InterPro" id="IPR029071">
    <property type="entry name" value="Ubiquitin-like_domsf"/>
</dbReference>
<evidence type="ECO:0000259" key="5">
    <source>
        <dbReference type="PROSITE" id="PS51399"/>
    </source>
</evidence>
<dbReference type="InterPro" id="IPR036241">
    <property type="entry name" value="NSFL1C_SEP_dom_sf"/>
</dbReference>
<evidence type="ECO:0000256" key="2">
    <source>
        <dbReference type="SAM" id="MobiDB-lite"/>
    </source>
</evidence>
<dbReference type="InterPro" id="IPR009060">
    <property type="entry name" value="UBA-like_sf"/>
</dbReference>
<dbReference type="Pfam" id="PF14555">
    <property type="entry name" value="UBA_4"/>
    <property type="match status" value="1"/>
</dbReference>
<dbReference type="PANTHER" id="PTHR23333:SF20">
    <property type="entry name" value="NSFL1 COFACTOR P47"/>
    <property type="match status" value="1"/>
</dbReference>
<feature type="region of interest" description="Disordered" evidence="2">
    <location>
        <begin position="277"/>
        <end position="333"/>
    </location>
</feature>